<keyword evidence="2" id="KW-0472">Membrane</keyword>
<evidence type="ECO:0000313" key="3">
    <source>
        <dbReference type="Proteomes" id="UP000038045"/>
    </source>
</evidence>
<keyword evidence="3" id="KW-1185">Reference proteome</keyword>
<name>A0A0N5A5I5_PARTI</name>
<evidence type="ECO:0000313" key="4">
    <source>
        <dbReference type="WBParaSite" id="PTRK_0001696700.1"/>
    </source>
</evidence>
<keyword evidence="2" id="KW-0812">Transmembrane</keyword>
<protein>
    <submittedName>
        <fullName evidence="4">Rhoptry neck protein 6</fullName>
    </submittedName>
</protein>
<reference evidence="4" key="1">
    <citation type="submission" date="2017-02" db="UniProtKB">
        <authorList>
            <consortium name="WormBaseParasite"/>
        </authorList>
    </citation>
    <scope>IDENTIFICATION</scope>
</reference>
<feature type="transmembrane region" description="Helical" evidence="2">
    <location>
        <begin position="12"/>
        <end position="32"/>
    </location>
</feature>
<dbReference type="WBParaSite" id="PTRK_0001696700.1">
    <property type="protein sequence ID" value="PTRK_0001696700.1"/>
    <property type="gene ID" value="PTRK_0001696700"/>
</dbReference>
<evidence type="ECO:0000256" key="1">
    <source>
        <dbReference type="SAM" id="MobiDB-lite"/>
    </source>
</evidence>
<feature type="region of interest" description="Disordered" evidence="1">
    <location>
        <begin position="186"/>
        <end position="211"/>
    </location>
</feature>
<feature type="region of interest" description="Disordered" evidence="1">
    <location>
        <begin position="140"/>
        <end position="160"/>
    </location>
</feature>
<dbReference type="AlphaFoldDB" id="A0A0N5A5I5"/>
<keyword evidence="2" id="KW-1133">Transmembrane helix</keyword>
<sequence>MRRTTVTNNIFLFIQISLIYVGCVYSLKCLVIRPGKGLMSEKCFEHAVGCRIRIEGDAIQWYEYSRLYDRNQLVCVHENEYNLNEIRKSGCIRKKSGSVRCWCYGQNNCNNPEVSTMLYNGFTQMDEYEFEKVIEEVDTKDLPDYDSPNNENNNEFKTIRGGKNVKNDIVHSNTWSYQLKSNEKYPVHHTAHPIRGGKSARKDGETTNNSEQLSSIINKDIKTLKIGKPVKDNLNSHYINIEENDKSTNNIASKGMRISSKTYNENSQLGNIKIGDYISDSTHNYQRGKGIKLVGPKIDETTSILQTENKKSIDELEKKILESPNPEVTEDEFSEFINSNEPVKIPSEISFHGESIYPDIINPTENESLKIKKDLDLSLKNSSNVIHLLTNILLTLSLIIFLL</sequence>
<evidence type="ECO:0000256" key="2">
    <source>
        <dbReference type="SAM" id="Phobius"/>
    </source>
</evidence>
<proteinExistence type="predicted"/>
<accession>A0A0N5A5I5</accession>
<feature type="transmembrane region" description="Helical" evidence="2">
    <location>
        <begin position="385"/>
        <end position="402"/>
    </location>
</feature>
<dbReference type="Proteomes" id="UP000038045">
    <property type="component" value="Unplaced"/>
</dbReference>
<feature type="compositionally biased region" description="Polar residues" evidence="1">
    <location>
        <begin position="147"/>
        <end position="156"/>
    </location>
</feature>
<organism evidence="3 4">
    <name type="scientific">Parastrongyloides trichosuri</name>
    <name type="common">Possum-specific nematode worm</name>
    <dbReference type="NCBI Taxonomy" id="131310"/>
    <lineage>
        <taxon>Eukaryota</taxon>
        <taxon>Metazoa</taxon>
        <taxon>Ecdysozoa</taxon>
        <taxon>Nematoda</taxon>
        <taxon>Chromadorea</taxon>
        <taxon>Rhabditida</taxon>
        <taxon>Tylenchina</taxon>
        <taxon>Panagrolaimomorpha</taxon>
        <taxon>Strongyloidoidea</taxon>
        <taxon>Strongyloididae</taxon>
        <taxon>Parastrongyloides</taxon>
    </lineage>
</organism>